<dbReference type="PANTHER" id="PTHR47099">
    <property type="entry name" value="METHYLCOBAMIDE:COM METHYLTRANSFERASE MTBA"/>
    <property type="match status" value="1"/>
</dbReference>
<gene>
    <name evidence="2" type="ORF">ASJ35_14940</name>
    <name evidence="3" type="ORF">FYJ76_14535</name>
</gene>
<dbReference type="EMBL" id="VUNJ01000020">
    <property type="protein sequence ID" value="MST93131.1"/>
    <property type="molecule type" value="Genomic_DNA"/>
</dbReference>
<dbReference type="GO" id="GO:0004853">
    <property type="term" value="F:uroporphyrinogen decarboxylase activity"/>
    <property type="evidence" value="ECO:0007669"/>
    <property type="project" value="InterPro"/>
</dbReference>
<comment type="caution">
    <text evidence="2">The sequence shown here is derived from an EMBL/GenBank/DDBJ whole genome shotgun (WGS) entry which is preliminary data.</text>
</comment>
<dbReference type="RefSeq" id="WP_055081361.1">
    <property type="nucleotide sequence ID" value="NZ_CAUDWH010000036.1"/>
</dbReference>
<dbReference type="Proteomes" id="UP000053433">
    <property type="component" value="Unassembled WGS sequence"/>
</dbReference>
<proteinExistence type="predicted"/>
<feature type="domain" description="Uroporphyrinogen decarboxylase (URO-D)" evidence="1">
    <location>
        <begin position="138"/>
        <end position="325"/>
    </location>
</feature>
<dbReference type="InterPro" id="IPR052024">
    <property type="entry name" value="Methanogen_methyltrans"/>
</dbReference>
<evidence type="ECO:0000313" key="4">
    <source>
        <dbReference type="Proteomes" id="UP000053433"/>
    </source>
</evidence>
<dbReference type="Proteomes" id="UP000431913">
    <property type="component" value="Unassembled WGS sequence"/>
</dbReference>
<dbReference type="PANTHER" id="PTHR47099:SF1">
    <property type="entry name" value="METHYLCOBAMIDE:COM METHYLTRANSFERASE MTBA"/>
    <property type="match status" value="1"/>
</dbReference>
<dbReference type="InterPro" id="IPR000257">
    <property type="entry name" value="Uroporphyrinogen_deCOase"/>
</dbReference>
<reference evidence="2 4" key="1">
    <citation type="submission" date="2015-10" db="EMBL/GenBank/DDBJ databases">
        <title>A novel member of the family Ruminococcaceae isolated from human faeces.</title>
        <authorList>
            <person name="Shkoporov A.N."/>
            <person name="Chaplin A.V."/>
            <person name="Motuzova O.V."/>
            <person name="Kafarskaia L.I."/>
            <person name="Efimov B.A."/>
        </authorList>
    </citation>
    <scope>NUCLEOTIDE SEQUENCE [LARGE SCALE GENOMIC DNA]</scope>
    <source>
        <strain evidence="2 4">668</strain>
    </source>
</reference>
<dbReference type="GO" id="GO:0006779">
    <property type="term" value="P:porphyrin-containing compound biosynthetic process"/>
    <property type="evidence" value="ECO:0007669"/>
    <property type="project" value="InterPro"/>
</dbReference>
<evidence type="ECO:0000259" key="1">
    <source>
        <dbReference type="Pfam" id="PF01208"/>
    </source>
</evidence>
<evidence type="ECO:0000313" key="2">
    <source>
        <dbReference type="EMBL" id="KUE75228.1"/>
    </source>
</evidence>
<protein>
    <recommendedName>
        <fullName evidence="1">Uroporphyrinogen decarboxylase (URO-D) domain-containing protein</fullName>
    </recommendedName>
</protein>
<dbReference type="Gene3D" id="3.20.20.210">
    <property type="match status" value="1"/>
</dbReference>
<sequence length="335" mass="38680">MNVREQFHAIMDGAPVDGMPVLEWAYWWDKTLDGWYGEGLPKGLDDRQMQDYFGLAHHKQFWLAHKAEGCPKDASHGSGIITDESDYDAVRPYLLPENAVSRLASQLNALRAPHESGDTLVWYTLDGAFWWPRVLFGIEQHFYSFYDYPELYHRICDELVEWQVRMVDEMAQYVKPDFMTIAEDMSYNHGPMLSKALFDEFLLPYYRRLIPEIKKHGTRVFIDSDGDITSAVPWFIEAGIDGILPLERQSGVDVAKIRDLYPDFLMIGSFDKMCMFHTPAEIRAELERLLPTIRKGKYLPAMDHQTPPGTPLENYRAYVALMKEYGAQACADCKK</sequence>
<reference evidence="3 5" key="2">
    <citation type="submission" date="2019-08" db="EMBL/GenBank/DDBJ databases">
        <title>In-depth cultivation of the pig gut microbiome towards novel bacterial diversity and tailored functional studies.</title>
        <authorList>
            <person name="Wylensek D."/>
            <person name="Hitch T.C.A."/>
            <person name="Clavel T."/>
        </authorList>
    </citation>
    <scope>NUCLEOTIDE SEQUENCE [LARGE SCALE GENOMIC DNA]</scope>
    <source>
        <strain evidence="3 5">WCA3-601-WT-6J</strain>
    </source>
</reference>
<dbReference type="EMBL" id="LMUA01000026">
    <property type="protein sequence ID" value="KUE75228.1"/>
    <property type="molecule type" value="Genomic_DNA"/>
</dbReference>
<dbReference type="Pfam" id="PF01208">
    <property type="entry name" value="URO-D"/>
    <property type="match status" value="1"/>
</dbReference>
<name>A0A0W7TN37_9FIRM</name>
<evidence type="ECO:0000313" key="5">
    <source>
        <dbReference type="Proteomes" id="UP000431913"/>
    </source>
</evidence>
<accession>A0A0W7TN37</accession>
<dbReference type="AlphaFoldDB" id="A0A0W7TN37"/>
<dbReference type="InterPro" id="IPR038071">
    <property type="entry name" value="UROD/MetE-like_sf"/>
</dbReference>
<dbReference type="SUPFAM" id="SSF51726">
    <property type="entry name" value="UROD/MetE-like"/>
    <property type="match status" value="1"/>
</dbReference>
<organism evidence="2 4">
    <name type="scientific">Ruthenibacterium lactatiformans</name>
    <dbReference type="NCBI Taxonomy" id="1550024"/>
    <lineage>
        <taxon>Bacteria</taxon>
        <taxon>Bacillati</taxon>
        <taxon>Bacillota</taxon>
        <taxon>Clostridia</taxon>
        <taxon>Eubacteriales</taxon>
        <taxon>Oscillospiraceae</taxon>
        <taxon>Ruthenibacterium</taxon>
    </lineage>
</organism>
<evidence type="ECO:0000313" key="3">
    <source>
        <dbReference type="EMBL" id="MST93131.1"/>
    </source>
</evidence>